<evidence type="ECO:0000313" key="2">
    <source>
        <dbReference type="EMBL" id="MBB5758334.1"/>
    </source>
</evidence>
<evidence type="ECO:0000256" key="1">
    <source>
        <dbReference type="SAM" id="Phobius"/>
    </source>
</evidence>
<feature type="transmembrane region" description="Helical" evidence="1">
    <location>
        <begin position="48"/>
        <end position="70"/>
    </location>
</feature>
<dbReference type="AlphaFoldDB" id="A0A840ZMC1"/>
<accession>A0A840ZMC1</accession>
<dbReference type="Proteomes" id="UP000583454">
    <property type="component" value="Unassembled WGS sequence"/>
</dbReference>
<dbReference type="EMBL" id="JACHOP010000013">
    <property type="protein sequence ID" value="MBB5758334.1"/>
    <property type="molecule type" value="Genomic_DNA"/>
</dbReference>
<gene>
    <name evidence="2" type="ORF">HNR00_003054</name>
</gene>
<dbReference type="RefSeq" id="WP_183570680.1">
    <property type="nucleotide sequence ID" value="NZ_JACHOP010000013.1"/>
</dbReference>
<proteinExistence type="predicted"/>
<keyword evidence="3" id="KW-1185">Reference proteome</keyword>
<feature type="transmembrane region" description="Helical" evidence="1">
    <location>
        <begin position="112"/>
        <end position="134"/>
    </location>
</feature>
<evidence type="ECO:0000313" key="3">
    <source>
        <dbReference type="Proteomes" id="UP000583454"/>
    </source>
</evidence>
<sequence length="1138" mass="124730">MSFDDVPNAIVAALTGSLFWVCLAVALVGQIGLLSVAWLLGRAWRGRFTAIGAAALLFCIATSLQGMMLFEPAGEGPIPSLVDLMRLTAPWIERVLYLPPGFAEPGQPLGSVLLNLSLGFLMLPATLAAALIVRKIVSLIGHARETTGAQLVEDANAAAIIAGWFLHRPPLAHVYLILVGTSAAAGLVLVGWICADVEQQFVRDGIAASRRALWVAPCLIFGLLWAATQPAESVRPSQKATRGAGAEADEPDLEALYESYTADFRAHLLLAKASPAEGLQAGRTDVDETAERIARVAKRENLAGSAALGAALGRKLSGIWGGTHGAASGNSERLALLIGEEANYLHFLVLAELILSAQDRGTTTLVIAPESSFDRIGTAIGRALQAFEGGPTQRLFLGNEQPSGRYDIVVSSLQRLEADILSSREASLEEARRRFGLLIVIDLHRLDTTLLRLRLIRLSRLLEGRALLTVAQSAPRAGLRPQLLAVLAPLSVETVRPISLIGQDAARRFQLVWRNDAEALKALFERDLGRPLPDTAVELAPLILARAWKRGIAATFYDLAGRIDSKLWLGTVPSQVRAPLVGIGPDEMRDFEAGKVSFPRREHRVVVIEDLANLVEAMSRSVNFMNNPGVLVHIVAHDYPLRDFFCNELQEDGGRESLLPIASSPRGGPAELALALADEILKAPNGCVSERALTRCFEDSDVGERLQHDTWADTTRRGLTELLGAQLGYVPEIRVETSAGHERQLIFRAAHELRLDPTYMLDLRRDGRSDPYRSYLDRNDNGLTYIESSLILLRGSFVTIKRVDTDEGEVKVATAEIGSSIANLHTLNRPRYRFSRLYDPNMLAKELVLLGERVSAATAPMQSLVLLLRGPVTRFTVGFHEMAELARPFTAGHAPKWQEETVRTDMRQAVQILLRLRVGDSVGADRARCAFTLAATLQDVLWSMFPSDGERLAVLSPQAAPAVDEVLKMDHETESADPFELYPAVLMPRLAEGLADVEPREPSRVWTPGGLLRPPVEESRALDRIARMIKAHQRDTEGEEILSDEAVARFSEGDRFLDFLLIEDASHDLGCLRALFENSHREAVMNVWCRYVRWCAGRAGVADFYYRYGDPGERIPAIFDFEAAADVLERWMAGGVRR</sequence>
<name>A0A840ZMC1_9HYPH</name>
<keyword evidence="1" id="KW-0472">Membrane</keyword>
<comment type="caution">
    <text evidence="2">The sequence shown here is derived from an EMBL/GenBank/DDBJ whole genome shotgun (WGS) entry which is preliminary data.</text>
</comment>
<protein>
    <submittedName>
        <fullName evidence="2">Uncharacterized protein</fullName>
    </submittedName>
</protein>
<feature type="transmembrane region" description="Helical" evidence="1">
    <location>
        <begin position="18"/>
        <end position="41"/>
    </location>
</feature>
<organism evidence="2 3">
    <name type="scientific">Methylorubrum rhodinum</name>
    <dbReference type="NCBI Taxonomy" id="29428"/>
    <lineage>
        <taxon>Bacteria</taxon>
        <taxon>Pseudomonadati</taxon>
        <taxon>Pseudomonadota</taxon>
        <taxon>Alphaproteobacteria</taxon>
        <taxon>Hyphomicrobiales</taxon>
        <taxon>Methylobacteriaceae</taxon>
        <taxon>Methylorubrum</taxon>
    </lineage>
</organism>
<keyword evidence="1" id="KW-0812">Transmembrane</keyword>
<keyword evidence="1" id="KW-1133">Transmembrane helix</keyword>
<feature type="transmembrane region" description="Helical" evidence="1">
    <location>
        <begin position="172"/>
        <end position="192"/>
    </location>
</feature>
<reference evidence="2 3" key="1">
    <citation type="submission" date="2020-08" db="EMBL/GenBank/DDBJ databases">
        <title>Genomic Encyclopedia of Type Strains, Phase IV (KMG-IV): sequencing the most valuable type-strain genomes for metagenomic binning, comparative biology and taxonomic classification.</title>
        <authorList>
            <person name="Goeker M."/>
        </authorList>
    </citation>
    <scope>NUCLEOTIDE SEQUENCE [LARGE SCALE GENOMIC DNA]</scope>
    <source>
        <strain evidence="2 3">DSM 2163</strain>
    </source>
</reference>